<evidence type="ECO:0000313" key="1">
    <source>
        <dbReference type="EMBL" id="PVX49813.1"/>
    </source>
</evidence>
<dbReference type="OrthoDB" id="1112626at2"/>
<accession>A0A7L4UP19</accession>
<dbReference type="RefSeq" id="WP_116496671.1">
    <property type="nucleotide sequence ID" value="NZ_QENZ01000005.1"/>
</dbReference>
<dbReference type="SUPFAM" id="SSF159501">
    <property type="entry name" value="EreA/ChaN-like"/>
    <property type="match status" value="1"/>
</dbReference>
<keyword evidence="2" id="KW-1185">Reference proteome</keyword>
<protein>
    <recommendedName>
        <fullName evidence="3">Erythromycin esterase</fullName>
    </recommendedName>
</protein>
<dbReference type="EMBL" id="QENZ01000005">
    <property type="protein sequence ID" value="PVX49813.1"/>
    <property type="molecule type" value="Genomic_DNA"/>
</dbReference>
<dbReference type="Proteomes" id="UP000251835">
    <property type="component" value="Unassembled WGS sequence"/>
</dbReference>
<dbReference type="AlphaFoldDB" id="A0A7L4UP19"/>
<organism evidence="1 2">
    <name type="scientific">Balneicella halophila</name>
    <dbReference type="NCBI Taxonomy" id="1537566"/>
    <lineage>
        <taxon>Bacteria</taxon>
        <taxon>Pseudomonadati</taxon>
        <taxon>Bacteroidota</taxon>
        <taxon>Bacteroidia</taxon>
        <taxon>Bacteroidales</taxon>
        <taxon>Balneicellaceae</taxon>
        <taxon>Balneicella</taxon>
    </lineage>
</organism>
<evidence type="ECO:0000313" key="2">
    <source>
        <dbReference type="Proteomes" id="UP000251835"/>
    </source>
</evidence>
<proteinExistence type="predicted"/>
<evidence type="ECO:0008006" key="3">
    <source>
        <dbReference type="Google" id="ProtNLM"/>
    </source>
</evidence>
<sequence>MAFKKDTMIKTKLTILFILFVQAIFGQKNTDYLSDNRVDLRTDSPMITETDFNIIGFGALHGSAKTYDAELSLVSSLVEKNLLDYYIIETNYSQAYYFQEYLKTGNEKLLKELTLSFQTIVSQEGTIETFNHWKNIRELNLKYPNKSIKVIGCDVVNEYRFPIKHILHLTKDDNSWNERENLKKVNLQVDLDFGIWNKEINSIVKSFVQDYLSNKEKYKELITDIDDFDHIIGNINYNFKEKREREKIIFANYMYLHKKLNLSDKKQFAKYGYFHIQKEREGNYPSFFTRLIENNVYERNNVITIMGYLTKSKVLWDKKYDEDGNYRSYTTKAGYGISDYWKEYFKGIKNLKKASLSDLTLFKLNQKNSPYSHETDLVEIKMFLKDHNTRKLKGKNTLQFIDYAILIRESKEQVPIEEMK</sequence>
<gene>
    <name evidence="1" type="ORF">C7377_1446</name>
</gene>
<name>A0A7L4UP19_BALHA</name>
<comment type="caution">
    <text evidence="1">The sequence shown here is derived from an EMBL/GenBank/DDBJ whole genome shotgun (WGS) entry which is preliminary data.</text>
</comment>
<reference evidence="1 2" key="1">
    <citation type="submission" date="2018-05" db="EMBL/GenBank/DDBJ databases">
        <title>Genomic Encyclopedia of Type Strains, Phase IV (KMG-IV): sequencing the most valuable type-strain genomes for metagenomic binning, comparative biology and taxonomic classification.</title>
        <authorList>
            <person name="Goeker M."/>
        </authorList>
    </citation>
    <scope>NUCLEOTIDE SEQUENCE [LARGE SCALE GENOMIC DNA]</scope>
    <source>
        <strain evidence="1 2">DSM 28579</strain>
    </source>
</reference>